<feature type="transmembrane region" description="Helical" evidence="8">
    <location>
        <begin position="711"/>
        <end position="732"/>
    </location>
</feature>
<evidence type="ECO:0000313" key="11">
    <source>
        <dbReference type="Proteomes" id="UP001154078"/>
    </source>
</evidence>
<evidence type="ECO:0000259" key="9">
    <source>
        <dbReference type="PROSITE" id="PS50026"/>
    </source>
</evidence>
<keyword evidence="6 8" id="KW-0472">Membrane</keyword>
<name>A0A9P0B0H1_BRAAE</name>
<keyword evidence="7" id="KW-1015">Disulfide bond</keyword>
<evidence type="ECO:0000256" key="5">
    <source>
        <dbReference type="ARBA" id="ARBA00022989"/>
    </source>
</evidence>
<comment type="caution">
    <text evidence="7">Lacks conserved residue(s) required for the propagation of feature annotation.</text>
</comment>
<feature type="transmembrane region" description="Helical" evidence="8">
    <location>
        <begin position="744"/>
        <end position="766"/>
    </location>
</feature>
<feature type="disulfide bond" evidence="7">
    <location>
        <begin position="577"/>
        <end position="586"/>
    </location>
</feature>
<comment type="subcellular location">
    <subcellularLocation>
        <location evidence="1">Cell membrane</location>
        <topology evidence="1">Multi-pass membrane protein</topology>
    </subcellularLocation>
</comment>
<dbReference type="InterPro" id="IPR000742">
    <property type="entry name" value="EGF"/>
</dbReference>
<protein>
    <recommendedName>
        <fullName evidence="9">EGF-like domain-containing protein</fullName>
    </recommendedName>
</protein>
<keyword evidence="4 8" id="KW-0812">Transmembrane</keyword>
<evidence type="ECO:0000256" key="1">
    <source>
        <dbReference type="ARBA" id="ARBA00004651"/>
    </source>
</evidence>
<evidence type="ECO:0000313" key="10">
    <source>
        <dbReference type="EMBL" id="CAH0551915.1"/>
    </source>
</evidence>
<evidence type="ECO:0000256" key="3">
    <source>
        <dbReference type="ARBA" id="ARBA00022475"/>
    </source>
</evidence>
<reference evidence="10" key="1">
    <citation type="submission" date="2021-12" db="EMBL/GenBank/DDBJ databases">
        <authorList>
            <person name="King R."/>
        </authorList>
    </citation>
    <scope>NUCLEOTIDE SEQUENCE</scope>
</reference>
<dbReference type="InterPro" id="IPR021910">
    <property type="entry name" value="NGX6/PGAP6/MYMK"/>
</dbReference>
<dbReference type="PROSITE" id="PS00022">
    <property type="entry name" value="EGF_1"/>
    <property type="match status" value="1"/>
</dbReference>
<dbReference type="Pfam" id="PF12036">
    <property type="entry name" value="DUF3522"/>
    <property type="match status" value="1"/>
</dbReference>
<accession>A0A9P0B0H1</accession>
<feature type="transmembrane region" description="Helical" evidence="8">
    <location>
        <begin position="663"/>
        <end position="680"/>
    </location>
</feature>
<dbReference type="EMBL" id="OV121133">
    <property type="protein sequence ID" value="CAH0551915.1"/>
    <property type="molecule type" value="Genomic_DNA"/>
</dbReference>
<evidence type="ECO:0000256" key="8">
    <source>
        <dbReference type="SAM" id="Phobius"/>
    </source>
</evidence>
<dbReference type="PANTHER" id="PTHR14319:SF3">
    <property type="entry name" value="TRANSMEMBRANE PROTEIN-LIKE PROTEIN"/>
    <property type="match status" value="1"/>
</dbReference>
<comment type="similarity">
    <text evidence="2">Belongs to the TMEM8 family.</text>
</comment>
<keyword evidence="11" id="KW-1185">Reference proteome</keyword>
<evidence type="ECO:0000256" key="2">
    <source>
        <dbReference type="ARBA" id="ARBA00005542"/>
    </source>
</evidence>
<evidence type="ECO:0000256" key="6">
    <source>
        <dbReference type="ARBA" id="ARBA00023136"/>
    </source>
</evidence>
<dbReference type="GO" id="GO:0005886">
    <property type="term" value="C:plasma membrane"/>
    <property type="evidence" value="ECO:0007669"/>
    <property type="project" value="UniProtKB-SubCell"/>
</dbReference>
<dbReference type="Proteomes" id="UP001154078">
    <property type="component" value="Chromosome 2"/>
</dbReference>
<feature type="transmembrane region" description="Helical" evidence="8">
    <location>
        <begin position="772"/>
        <end position="791"/>
    </location>
</feature>
<sequence length="806" mass="90876">MIEKVIFIFLLNNLAECSDLKLISTSRTSVLSKYESYTDAIILAINIPKEISHVVINLTAEELDMSIFGSCSARNVDVYMKYEAPPLLNPDNSKIPKGLKNISRNEIYHIQLKSDNKPYYINITSPLPGQYIAATFLEYTDPRYDPIKQQGLGSDCLCYLESKVYIKKVKDIETITDEEEYVMAGSNNKPKYFKFFVPKDIDHAIVIIREIIFSPNTDQLITRVNSLTVPSKNKTLAMLDLDKNNKTGELAFPVMEDSWHYLQFIFNNTNDNNKTKSEDLSTLSFKVRYFSSIQKTKTEVLIKTLPNRTEQIIYYNNTLFKQLNNRHKLTELISFKEYSLLRDSSSDSFVFSYVLEDELDSVLPIAINVTSDQLTVLKFRIHQRDVGGTLQFIMAFKPRVVNKKLVDEPENHVIIACIRPYGIETPYLPNKCTFNGISAESPLKLNKTADNSSVLIPYPESGVWYASFRLFCDACAPCECPDYCQTAFASCVVECQKSCAKAVCNGCENRCSKSVIEQEGCKICGQCDGPCVKSRKSCNSSVVFDISSSPCVEGSCGRNGKCIYSISDGVAYSSCLCGNKFRGWDCKDDSLTTPYVMVVLELLLLVLSNLAFLPAVYIAFARKYYAEAISYFSICFFSTFYHACDAGENQISFCLTRINALQFSDFFCALLAIWMTLIAMADLPLGYTSLAHVIGGILLAFFTTVNKTSMWVFLVPVISGICIIMGSWYLKYHKHRKLICKKKYLTVFLPVGAALAILGLLIYGLLQTTENYKYLHSMWHVIMAVVVIVLLPKPDTFQPNNILASC</sequence>
<feature type="transmembrane region" description="Helical" evidence="8">
    <location>
        <begin position="595"/>
        <end position="617"/>
    </location>
</feature>
<dbReference type="AlphaFoldDB" id="A0A9P0B0H1"/>
<gene>
    <name evidence="10" type="ORF">MELIAE_LOCUS4432</name>
</gene>
<dbReference type="PROSITE" id="PS50026">
    <property type="entry name" value="EGF_3"/>
    <property type="match status" value="1"/>
</dbReference>
<evidence type="ECO:0000256" key="4">
    <source>
        <dbReference type="ARBA" id="ARBA00022692"/>
    </source>
</evidence>
<dbReference type="OrthoDB" id="69646at2759"/>
<proteinExistence type="inferred from homology"/>
<keyword evidence="5 8" id="KW-1133">Transmembrane helix</keyword>
<keyword evidence="3" id="KW-1003">Cell membrane</keyword>
<dbReference type="PANTHER" id="PTHR14319">
    <property type="entry name" value="FIVE-SPAN TRANSMEMBRANE PROTEIN M83"/>
    <property type="match status" value="1"/>
</dbReference>
<organism evidence="10 11">
    <name type="scientific">Brassicogethes aeneus</name>
    <name type="common">Rape pollen beetle</name>
    <name type="synonym">Meligethes aeneus</name>
    <dbReference type="NCBI Taxonomy" id="1431903"/>
    <lineage>
        <taxon>Eukaryota</taxon>
        <taxon>Metazoa</taxon>
        <taxon>Ecdysozoa</taxon>
        <taxon>Arthropoda</taxon>
        <taxon>Hexapoda</taxon>
        <taxon>Insecta</taxon>
        <taxon>Pterygota</taxon>
        <taxon>Neoptera</taxon>
        <taxon>Endopterygota</taxon>
        <taxon>Coleoptera</taxon>
        <taxon>Polyphaga</taxon>
        <taxon>Cucujiformia</taxon>
        <taxon>Nitidulidae</taxon>
        <taxon>Meligethinae</taxon>
        <taxon>Brassicogethes</taxon>
    </lineage>
</organism>
<evidence type="ECO:0000256" key="7">
    <source>
        <dbReference type="PROSITE-ProRule" id="PRU00076"/>
    </source>
</evidence>
<keyword evidence="7" id="KW-0245">EGF-like domain</keyword>
<feature type="domain" description="EGF-like" evidence="9">
    <location>
        <begin position="547"/>
        <end position="587"/>
    </location>
</feature>